<accession>A0A3B0W064</accession>
<protein>
    <submittedName>
        <fullName evidence="3">Hydrolase, alpha/beta fold family functionally coupled to Phosphoribulokinase</fullName>
    </submittedName>
</protein>
<evidence type="ECO:0000259" key="2">
    <source>
        <dbReference type="Pfam" id="PF12146"/>
    </source>
</evidence>
<dbReference type="InterPro" id="IPR022742">
    <property type="entry name" value="Hydrolase_4"/>
</dbReference>
<dbReference type="PANTHER" id="PTHR10794">
    <property type="entry name" value="ABHYDROLASE DOMAIN-CONTAINING PROTEIN"/>
    <property type="match status" value="1"/>
</dbReference>
<evidence type="ECO:0000313" key="3">
    <source>
        <dbReference type="EMBL" id="VAW45793.1"/>
    </source>
</evidence>
<dbReference type="SUPFAM" id="SSF53474">
    <property type="entry name" value="alpha/beta-Hydrolases"/>
    <property type="match status" value="1"/>
</dbReference>
<dbReference type="PANTHER" id="PTHR10794:SF63">
    <property type="entry name" value="ALPHA_BETA HYDROLASE 1, ISOFORM A"/>
    <property type="match status" value="1"/>
</dbReference>
<gene>
    <name evidence="3" type="ORF">MNBD_GAMMA02-933</name>
</gene>
<sequence length="340" mass="39186">MIICQPPIRPKNKHLQSVLASSKIRLLRLRKNNPVVANQVEQELESPLATLLGHYTANTRESDTVAILLHGWEGSSQSTYIQLLANSLYAEGLDIYRLNLRDHGDSHHLNEDLFHSCRIEEVVQAVQNIQAQFPNKKFILCGFSLGANFALRIASRAKEAGLSFEHVFAVSPPLIPKNSMDAIHGSKLYNSYFLKKWKRSLHIKNKLYPHIFNDQRWQQEENLEKLTQMLILDHTEYNTTDDYFSGYSITPDIIRSINCPTQVITAWDDPVIPFKDFSTIDRLPEIKLITTAHGGHCGFIQGWRMRSWIEDHIIETCVIKPLHNERASPRKMSLRKLRRK</sequence>
<reference evidence="3" key="1">
    <citation type="submission" date="2018-06" db="EMBL/GenBank/DDBJ databases">
        <authorList>
            <person name="Zhirakovskaya E."/>
        </authorList>
    </citation>
    <scope>NUCLEOTIDE SEQUENCE</scope>
</reference>
<keyword evidence="3" id="KW-0808">Transferase</keyword>
<dbReference type="Pfam" id="PF12146">
    <property type="entry name" value="Hydrolase_4"/>
    <property type="match status" value="1"/>
</dbReference>
<dbReference type="EMBL" id="UOFA01000228">
    <property type="protein sequence ID" value="VAW45793.1"/>
    <property type="molecule type" value="Genomic_DNA"/>
</dbReference>
<dbReference type="GO" id="GO:0047372">
    <property type="term" value="F:monoacylglycerol lipase activity"/>
    <property type="evidence" value="ECO:0007669"/>
    <property type="project" value="TreeGrafter"/>
</dbReference>
<evidence type="ECO:0000256" key="1">
    <source>
        <dbReference type="ARBA" id="ARBA00010884"/>
    </source>
</evidence>
<comment type="similarity">
    <text evidence="1">Belongs to the AB hydrolase superfamily. AB hydrolase 4 family.</text>
</comment>
<dbReference type="InterPro" id="IPR050960">
    <property type="entry name" value="AB_hydrolase_4_sf"/>
</dbReference>
<keyword evidence="3" id="KW-0378">Hydrolase</keyword>
<dbReference type="InterPro" id="IPR012020">
    <property type="entry name" value="ABHD4"/>
</dbReference>
<dbReference type="AlphaFoldDB" id="A0A3B0W064"/>
<dbReference type="GO" id="GO:0034338">
    <property type="term" value="F:short-chain carboxylesterase activity"/>
    <property type="evidence" value="ECO:0007669"/>
    <property type="project" value="TreeGrafter"/>
</dbReference>
<proteinExistence type="inferred from homology"/>
<keyword evidence="3" id="KW-0418">Kinase</keyword>
<dbReference type="PIRSF" id="PIRSF005211">
    <property type="entry name" value="Ab_hydro_YheT"/>
    <property type="match status" value="1"/>
</dbReference>
<dbReference type="Gene3D" id="3.40.50.1820">
    <property type="entry name" value="alpha/beta hydrolase"/>
    <property type="match status" value="1"/>
</dbReference>
<dbReference type="GO" id="GO:0016301">
    <property type="term" value="F:kinase activity"/>
    <property type="evidence" value="ECO:0007669"/>
    <property type="project" value="UniProtKB-KW"/>
</dbReference>
<feature type="domain" description="Serine aminopeptidase S33" evidence="2">
    <location>
        <begin position="63"/>
        <end position="275"/>
    </location>
</feature>
<dbReference type="InterPro" id="IPR029058">
    <property type="entry name" value="AB_hydrolase_fold"/>
</dbReference>
<organism evidence="3">
    <name type="scientific">hydrothermal vent metagenome</name>
    <dbReference type="NCBI Taxonomy" id="652676"/>
    <lineage>
        <taxon>unclassified sequences</taxon>
        <taxon>metagenomes</taxon>
        <taxon>ecological metagenomes</taxon>
    </lineage>
</organism>
<name>A0A3B0W064_9ZZZZ</name>